<keyword evidence="4 7" id="KW-0210">Decarboxylase</keyword>
<dbReference type="PANTHER" id="PTHR21091:SF169">
    <property type="entry name" value="UROPORPHYRINOGEN DECARBOXYLASE"/>
    <property type="match status" value="1"/>
</dbReference>
<proteinExistence type="inferred from homology"/>
<dbReference type="Proteomes" id="UP001500236">
    <property type="component" value="Unassembled WGS sequence"/>
</dbReference>
<comment type="pathway">
    <text evidence="1 7 8">Porphyrin-containing compound metabolism; protoporphyrin-IX biosynthesis; coproporphyrinogen-III from 5-aminolevulinate: step 4/4.</text>
</comment>
<organism evidence="13 14">
    <name type="scientific">Nesterenkonia aethiopica</name>
    <dbReference type="NCBI Taxonomy" id="269144"/>
    <lineage>
        <taxon>Bacteria</taxon>
        <taxon>Bacillati</taxon>
        <taxon>Actinomycetota</taxon>
        <taxon>Actinomycetes</taxon>
        <taxon>Micrococcales</taxon>
        <taxon>Micrococcaceae</taxon>
        <taxon>Nesterenkonia</taxon>
    </lineage>
</organism>
<comment type="function">
    <text evidence="7">Catalyzes the decarboxylation of four acetate groups of uroporphyrinogen-III to yield coproporphyrinogen-III.</text>
</comment>
<feature type="binding site" evidence="7">
    <location>
        <position position="128"/>
    </location>
    <ligand>
        <name>substrate</name>
    </ligand>
</feature>
<feature type="domain" description="Uroporphyrinogen decarboxylase (URO-D)" evidence="11">
    <location>
        <begin position="74"/>
        <end position="83"/>
    </location>
</feature>
<comment type="caution">
    <text evidence="13">The sequence shown here is derived from an EMBL/GenBank/DDBJ whole genome shotgun (WGS) entry which is preliminary data.</text>
</comment>
<sequence>MASETFSGMAASSPMTAPVRTSAVRRAQAQAQAGDVLPSDHPLTSGVTAESPLLVEYRGGRDAAGDPARPGRRPVWFMRQAGRSLPEYRALREGTSMLDACLDPEMAAEITLQPVRRHDVDAAIFFSDIVIPLRLAGIDVEIVPNVGPVLAHPVRTRADVEALPQLDDDAFAPITEAVARTVEQLGSTPLIGFAGAPFTLAAYMVEGRPSRDHLGPRTMMHADPETWDALASWAADVSGRFMRAQLMAGASAAQLFDSWAGSLGRDDYAAHVQKHSAAAFSHVAGLGAPLIHFGTGTGEILDLMLQAGAKALAQGVPGDDEGVSGGSPSPVVGIDYRVNLAEATRRLGEQTPLQGNIDPALLTADWDVLEAHVRDVVAAGAGAAGHVLNLGHGVPPSTDPEVLTRVVSLIHSISPAEIEPTRA</sequence>
<keyword evidence="7" id="KW-0963">Cytoplasm</keyword>
<comment type="subcellular location">
    <subcellularLocation>
        <location evidence="7">Cytoplasm</location>
    </subcellularLocation>
</comment>
<accession>A0ABP6LYP7</accession>
<keyword evidence="6 7" id="KW-0627">Porphyrin biosynthesis</keyword>
<comment type="catalytic activity">
    <reaction evidence="7 8">
        <text>uroporphyrinogen III + 4 H(+) = coproporphyrinogen III + 4 CO2</text>
        <dbReference type="Rhea" id="RHEA:19865"/>
        <dbReference type="ChEBI" id="CHEBI:15378"/>
        <dbReference type="ChEBI" id="CHEBI:16526"/>
        <dbReference type="ChEBI" id="CHEBI:57308"/>
        <dbReference type="ChEBI" id="CHEBI:57309"/>
        <dbReference type="EC" id="4.1.1.37"/>
    </reaction>
</comment>
<evidence type="ECO:0000256" key="5">
    <source>
        <dbReference type="ARBA" id="ARBA00023239"/>
    </source>
</evidence>
<evidence type="ECO:0000256" key="10">
    <source>
        <dbReference type="SAM" id="MobiDB-lite"/>
    </source>
</evidence>
<evidence type="ECO:0000313" key="14">
    <source>
        <dbReference type="Proteomes" id="UP001500236"/>
    </source>
</evidence>
<feature type="binding site" evidence="7">
    <location>
        <position position="392"/>
    </location>
    <ligand>
        <name>substrate</name>
    </ligand>
</feature>
<reference evidence="14" key="1">
    <citation type="journal article" date="2019" name="Int. J. Syst. Evol. Microbiol.">
        <title>The Global Catalogue of Microorganisms (GCM) 10K type strain sequencing project: providing services to taxonomists for standard genome sequencing and annotation.</title>
        <authorList>
            <consortium name="The Broad Institute Genomics Platform"/>
            <consortium name="The Broad Institute Genome Sequencing Center for Infectious Disease"/>
            <person name="Wu L."/>
            <person name="Ma J."/>
        </authorList>
    </citation>
    <scope>NUCLEOTIDE SEQUENCE [LARGE SCALE GENOMIC DNA]</scope>
    <source>
        <strain evidence="14">JCM 14309</strain>
    </source>
</reference>
<keyword evidence="14" id="KW-1185">Reference proteome</keyword>
<feature type="domain" description="Uroporphyrinogen decarboxylase (URO-D)" evidence="12">
    <location>
        <begin position="191"/>
        <end position="207"/>
    </location>
</feature>
<evidence type="ECO:0000256" key="4">
    <source>
        <dbReference type="ARBA" id="ARBA00022793"/>
    </source>
</evidence>
<dbReference type="RefSeq" id="WP_344682353.1">
    <property type="nucleotide sequence ID" value="NZ_BAAAVT010000008.1"/>
</dbReference>
<dbReference type="HAMAP" id="MF_00218">
    <property type="entry name" value="URO_D"/>
    <property type="match status" value="1"/>
</dbReference>
<dbReference type="InterPro" id="IPR038071">
    <property type="entry name" value="UROD/MetE-like_sf"/>
</dbReference>
<dbReference type="InterPro" id="IPR006361">
    <property type="entry name" value="Uroporphyrinogen_deCO2ase_HemE"/>
</dbReference>
<evidence type="ECO:0000256" key="2">
    <source>
        <dbReference type="ARBA" id="ARBA00009935"/>
    </source>
</evidence>
<dbReference type="CDD" id="cd00717">
    <property type="entry name" value="URO-D"/>
    <property type="match status" value="1"/>
</dbReference>
<keyword evidence="5 7" id="KW-0456">Lyase</keyword>
<feature type="binding site" evidence="7">
    <location>
        <begin position="79"/>
        <end position="83"/>
    </location>
    <ligand>
        <name>substrate</name>
    </ligand>
</feature>
<comment type="subunit">
    <text evidence="7">Homodimer.</text>
</comment>
<name>A0ABP6LYP7_9MICC</name>
<dbReference type="PROSITE" id="PS00907">
    <property type="entry name" value="UROD_2"/>
    <property type="match status" value="1"/>
</dbReference>
<evidence type="ECO:0000313" key="13">
    <source>
        <dbReference type="EMBL" id="GAA3063381.1"/>
    </source>
</evidence>
<dbReference type="EMBL" id="BAAAVT010000008">
    <property type="protein sequence ID" value="GAA3063381.1"/>
    <property type="molecule type" value="Genomic_DNA"/>
</dbReference>
<dbReference type="InterPro" id="IPR000257">
    <property type="entry name" value="Uroporphyrinogen_deCOase"/>
</dbReference>
<gene>
    <name evidence="7 13" type="primary">hemE</name>
    <name evidence="13" type="ORF">GCM10010529_15750</name>
</gene>
<dbReference type="Gene3D" id="3.20.20.210">
    <property type="match status" value="1"/>
</dbReference>
<dbReference type="PANTHER" id="PTHR21091">
    <property type="entry name" value="METHYLTETRAHYDROFOLATE:HOMOCYSTEINE METHYLTRANSFERASE RELATED"/>
    <property type="match status" value="1"/>
</dbReference>
<feature type="binding site" evidence="7">
    <location>
        <position position="258"/>
    </location>
    <ligand>
        <name>substrate</name>
    </ligand>
</feature>
<evidence type="ECO:0000259" key="11">
    <source>
        <dbReference type="PROSITE" id="PS00906"/>
    </source>
</evidence>
<feature type="binding site" evidence="7">
    <location>
        <position position="203"/>
    </location>
    <ligand>
        <name>substrate</name>
    </ligand>
</feature>
<evidence type="ECO:0000256" key="7">
    <source>
        <dbReference type="HAMAP-Rule" id="MF_00218"/>
    </source>
</evidence>
<comment type="similarity">
    <text evidence="2 7 9">Belongs to the uroporphyrinogen decarboxylase family.</text>
</comment>
<dbReference type="EC" id="4.1.1.37" evidence="3 7"/>
<evidence type="ECO:0000259" key="12">
    <source>
        <dbReference type="PROSITE" id="PS00907"/>
    </source>
</evidence>
<dbReference type="NCBIfam" id="TIGR01464">
    <property type="entry name" value="hemE"/>
    <property type="match status" value="1"/>
</dbReference>
<evidence type="ECO:0000256" key="8">
    <source>
        <dbReference type="RuleBase" id="RU000554"/>
    </source>
</evidence>
<evidence type="ECO:0000256" key="6">
    <source>
        <dbReference type="ARBA" id="ARBA00023244"/>
    </source>
</evidence>
<evidence type="ECO:0000256" key="9">
    <source>
        <dbReference type="RuleBase" id="RU004169"/>
    </source>
</evidence>
<comment type="caution">
    <text evidence="7">Lacks conserved residue(s) required for the propagation of feature annotation.</text>
</comment>
<dbReference type="PROSITE" id="PS00906">
    <property type="entry name" value="UROD_1"/>
    <property type="match status" value="1"/>
</dbReference>
<dbReference type="Pfam" id="PF01208">
    <property type="entry name" value="URO-D"/>
    <property type="match status" value="1"/>
</dbReference>
<evidence type="ECO:0000256" key="1">
    <source>
        <dbReference type="ARBA" id="ARBA00004804"/>
    </source>
</evidence>
<feature type="region of interest" description="Disordered" evidence="10">
    <location>
        <begin position="1"/>
        <end position="43"/>
    </location>
</feature>
<evidence type="ECO:0000256" key="3">
    <source>
        <dbReference type="ARBA" id="ARBA00012288"/>
    </source>
</evidence>
<protein>
    <recommendedName>
        <fullName evidence="3 7">Uroporphyrinogen decarboxylase</fullName>
        <shortName evidence="7">UPD</shortName>
        <shortName evidence="7">URO-D</shortName>
        <ecNumber evidence="3 7">4.1.1.37</ecNumber>
    </recommendedName>
</protein>
<dbReference type="SUPFAM" id="SSF51726">
    <property type="entry name" value="UROD/MetE-like"/>
    <property type="match status" value="1"/>
</dbReference>
<feature type="site" description="Transition state stabilizer" evidence="7">
    <location>
        <position position="128"/>
    </location>
</feature>